<sequence length="182" mass="20597">MTYLWLVRNHIRQTLNTNSLPYEVSDGGWKEGSMPLGKSKVTENGLELNGLHQLLVYADDVNMLGENPQTIRENTGILLEPSKEIGLEVNPGKTKYMIMSRNENIVRNGNIEIGNLFEKSRRGRDASRAQAPITPPPRHGLASSTDLGNTNELRRLMLLVNILYDFPKEKVLEANNRTSNWR</sequence>
<feature type="compositionally biased region" description="Basic and acidic residues" evidence="1">
    <location>
        <begin position="118"/>
        <end position="127"/>
    </location>
</feature>
<protein>
    <recommendedName>
        <fullName evidence="4">Reverse transcriptase domain-containing protein</fullName>
    </recommendedName>
</protein>
<comment type="caution">
    <text evidence="2">The sequence shown here is derived from an EMBL/GenBank/DDBJ whole genome shotgun (WGS) entry which is preliminary data.</text>
</comment>
<accession>A0ABQ8TBK7</accession>
<dbReference type="Proteomes" id="UP001148838">
    <property type="component" value="Unassembled WGS sequence"/>
</dbReference>
<reference evidence="2 3" key="1">
    <citation type="journal article" date="2022" name="Allergy">
        <title>Genome assembly and annotation of Periplaneta americana reveal a comprehensive cockroach allergen profile.</title>
        <authorList>
            <person name="Wang L."/>
            <person name="Xiong Q."/>
            <person name="Saelim N."/>
            <person name="Wang L."/>
            <person name="Nong W."/>
            <person name="Wan A.T."/>
            <person name="Shi M."/>
            <person name="Liu X."/>
            <person name="Cao Q."/>
            <person name="Hui J.H.L."/>
            <person name="Sookrung N."/>
            <person name="Leung T.F."/>
            <person name="Tungtrongchitr A."/>
            <person name="Tsui S.K.W."/>
        </authorList>
    </citation>
    <scope>NUCLEOTIDE SEQUENCE [LARGE SCALE GENOMIC DNA]</scope>
    <source>
        <strain evidence="2">PWHHKU_190912</strain>
    </source>
</reference>
<evidence type="ECO:0000256" key="1">
    <source>
        <dbReference type="SAM" id="MobiDB-lite"/>
    </source>
</evidence>
<feature type="region of interest" description="Disordered" evidence="1">
    <location>
        <begin position="118"/>
        <end position="147"/>
    </location>
</feature>
<name>A0ABQ8TBK7_PERAM</name>
<evidence type="ECO:0008006" key="4">
    <source>
        <dbReference type="Google" id="ProtNLM"/>
    </source>
</evidence>
<keyword evidence="3" id="KW-1185">Reference proteome</keyword>
<evidence type="ECO:0000313" key="2">
    <source>
        <dbReference type="EMBL" id="KAJ4443603.1"/>
    </source>
</evidence>
<organism evidence="2 3">
    <name type="scientific">Periplaneta americana</name>
    <name type="common">American cockroach</name>
    <name type="synonym">Blatta americana</name>
    <dbReference type="NCBI Taxonomy" id="6978"/>
    <lineage>
        <taxon>Eukaryota</taxon>
        <taxon>Metazoa</taxon>
        <taxon>Ecdysozoa</taxon>
        <taxon>Arthropoda</taxon>
        <taxon>Hexapoda</taxon>
        <taxon>Insecta</taxon>
        <taxon>Pterygota</taxon>
        <taxon>Neoptera</taxon>
        <taxon>Polyneoptera</taxon>
        <taxon>Dictyoptera</taxon>
        <taxon>Blattodea</taxon>
        <taxon>Blattoidea</taxon>
        <taxon>Blattidae</taxon>
        <taxon>Blattinae</taxon>
        <taxon>Periplaneta</taxon>
    </lineage>
</organism>
<gene>
    <name evidence="2" type="ORF">ANN_05277</name>
</gene>
<dbReference type="EMBL" id="JAJSOF020000013">
    <property type="protein sequence ID" value="KAJ4443603.1"/>
    <property type="molecule type" value="Genomic_DNA"/>
</dbReference>
<proteinExistence type="predicted"/>
<evidence type="ECO:0000313" key="3">
    <source>
        <dbReference type="Proteomes" id="UP001148838"/>
    </source>
</evidence>